<evidence type="ECO:0000259" key="3">
    <source>
        <dbReference type="Pfam" id="PF19305"/>
    </source>
</evidence>
<dbReference type="InterPro" id="IPR042183">
    <property type="entry name" value="MmgE/PrpD_sf_1"/>
</dbReference>
<dbReference type="Pfam" id="PF03972">
    <property type="entry name" value="MmgE_PrpD_N"/>
    <property type="match status" value="1"/>
</dbReference>
<dbReference type="Pfam" id="PF19305">
    <property type="entry name" value="MmgE_PrpD_C"/>
    <property type="match status" value="1"/>
</dbReference>
<accession>A0A2P2EAC3</accession>
<evidence type="ECO:0000313" key="4">
    <source>
        <dbReference type="EMBL" id="GBF58012.1"/>
    </source>
</evidence>
<organism evidence="4 5">
    <name type="scientific">Candidatus Phycosocius bacilliformis</name>
    <dbReference type="NCBI Taxonomy" id="1445552"/>
    <lineage>
        <taxon>Bacteria</taxon>
        <taxon>Pseudomonadati</taxon>
        <taxon>Pseudomonadota</taxon>
        <taxon>Alphaproteobacteria</taxon>
        <taxon>Caulobacterales</taxon>
        <taxon>Caulobacterales incertae sedis</taxon>
        <taxon>Candidatus Phycosocius</taxon>
    </lineage>
</organism>
<dbReference type="InterPro" id="IPR005656">
    <property type="entry name" value="MmgE_PrpD"/>
</dbReference>
<dbReference type="InterPro" id="IPR045336">
    <property type="entry name" value="MmgE_PrpD_N"/>
</dbReference>
<dbReference type="Gene3D" id="3.30.1330.120">
    <property type="entry name" value="2-methylcitrate dehydratase PrpD"/>
    <property type="match status" value="1"/>
</dbReference>
<evidence type="ECO:0000313" key="5">
    <source>
        <dbReference type="Proteomes" id="UP000245086"/>
    </source>
</evidence>
<dbReference type="GO" id="GO:0016829">
    <property type="term" value="F:lyase activity"/>
    <property type="evidence" value="ECO:0007669"/>
    <property type="project" value="InterPro"/>
</dbReference>
<dbReference type="InterPro" id="IPR042188">
    <property type="entry name" value="MmgE/PrpD_sf_2"/>
</dbReference>
<dbReference type="AlphaFoldDB" id="A0A2P2EAC3"/>
<dbReference type="Gene3D" id="1.10.4100.10">
    <property type="entry name" value="2-methylcitrate dehydratase PrpD"/>
    <property type="match status" value="1"/>
</dbReference>
<protein>
    <recommendedName>
        <fullName evidence="6">MmgE/PrpD family protein</fullName>
    </recommendedName>
</protein>
<dbReference type="SUPFAM" id="SSF103378">
    <property type="entry name" value="2-methylcitrate dehydratase PrpD"/>
    <property type="match status" value="1"/>
</dbReference>
<dbReference type="Proteomes" id="UP000245086">
    <property type="component" value="Unassembled WGS sequence"/>
</dbReference>
<dbReference type="PANTHER" id="PTHR16943">
    <property type="entry name" value="2-METHYLCITRATE DEHYDRATASE-RELATED"/>
    <property type="match status" value="1"/>
</dbReference>
<dbReference type="PANTHER" id="PTHR16943:SF8">
    <property type="entry name" value="2-METHYLCITRATE DEHYDRATASE"/>
    <property type="match status" value="1"/>
</dbReference>
<comment type="similarity">
    <text evidence="1">Belongs to the PrpD family.</text>
</comment>
<reference evidence="4 5" key="1">
    <citation type="journal article" date="2018" name="Genome Announc.">
        <title>Draft Genome Sequence of "Candidatus Phycosocius bacilliformis," an Alphaproteobacterial Ectosymbiont of the Hydrocarbon-Producing Green Alga Botryococcus braunii.</title>
        <authorList>
            <person name="Tanabe Y."/>
            <person name="Yamaguchi H."/>
            <person name="Watanabe M.M."/>
        </authorList>
    </citation>
    <scope>NUCLEOTIDE SEQUENCE [LARGE SCALE GENOMIC DNA]</scope>
    <source>
        <strain evidence="4 5">BOTRYCO-2</strain>
    </source>
</reference>
<proteinExistence type="inferred from homology"/>
<gene>
    <name evidence="4" type="ORF">PbB2_01683</name>
</gene>
<dbReference type="InterPro" id="IPR036148">
    <property type="entry name" value="MmgE/PrpD_sf"/>
</dbReference>
<feature type="domain" description="MmgE/PrpD N-terminal" evidence="2">
    <location>
        <begin position="11"/>
        <end position="247"/>
    </location>
</feature>
<keyword evidence="5" id="KW-1185">Reference proteome</keyword>
<feature type="domain" description="MmgE/PrpD C-terminal" evidence="3">
    <location>
        <begin position="270"/>
        <end position="430"/>
    </location>
</feature>
<dbReference type="RefSeq" id="WP_192576249.1">
    <property type="nucleotide sequence ID" value="NZ_BFBR01000004.1"/>
</dbReference>
<evidence type="ECO:0000256" key="1">
    <source>
        <dbReference type="ARBA" id="ARBA00006174"/>
    </source>
</evidence>
<evidence type="ECO:0000259" key="2">
    <source>
        <dbReference type="Pfam" id="PF03972"/>
    </source>
</evidence>
<dbReference type="InterPro" id="IPR045337">
    <property type="entry name" value="MmgE_PrpD_C"/>
</dbReference>
<sequence length="460" mass="47480">MHPAAQLTAAQRLARHVAGTSFADLPPAAIQAVRNFTLDLVGVGIAGTRSPYAAGVRQATQGWGAGSDAHVFATGEALPAPHAAFINAFQAHALEFDCVHEAAVLHPFTVVVPVLLAEAEARGLSGQTYVTAAALGVDVAAGLGVAARSQIQFFRPATCGLFGAVAALSHARGLTAEATAHAFGYALAFASGTMQAHVEGTPALAASVAGAARSAFVAVDLVQAGLPGPLGSVDGPFGYLTLFERDSALEPVLASLGQVWRACEVSWKPFPSGRASHGGIDMILELARQGMTADNLDRLVISAPPLIHHLVGRPIAPPPLEVNYARLCLPYVGAIALLTGGVGLTDFTSERLNDPEVHAVARRIEVVVNQVQAASAFVPQSAEARLKDGRIVSVATDVLLGTPQRPLSREAHLAKFRACSAYGFGGSKPKLEDALIAAVDRLVALEDVGLIGRLAAGLMS</sequence>
<comment type="caution">
    <text evidence="4">The sequence shown here is derived from an EMBL/GenBank/DDBJ whole genome shotgun (WGS) entry which is preliminary data.</text>
</comment>
<name>A0A2P2EAC3_9PROT</name>
<dbReference type="EMBL" id="BFBR01000004">
    <property type="protein sequence ID" value="GBF58012.1"/>
    <property type="molecule type" value="Genomic_DNA"/>
</dbReference>
<evidence type="ECO:0008006" key="6">
    <source>
        <dbReference type="Google" id="ProtNLM"/>
    </source>
</evidence>